<comment type="caution">
    <text evidence="2">The sequence shown here is derived from an EMBL/GenBank/DDBJ whole genome shotgun (WGS) entry which is preliminary data.</text>
</comment>
<protein>
    <recommendedName>
        <fullName evidence="4">Pentapeptide repeat-containing protein</fullName>
    </recommendedName>
</protein>
<evidence type="ECO:0000256" key="1">
    <source>
        <dbReference type="SAM" id="SignalP"/>
    </source>
</evidence>
<evidence type="ECO:0008006" key="4">
    <source>
        <dbReference type="Google" id="ProtNLM"/>
    </source>
</evidence>
<dbReference type="AlphaFoldDB" id="A0A6B2H0Z8"/>
<feature type="signal peptide" evidence="1">
    <location>
        <begin position="1"/>
        <end position="20"/>
    </location>
</feature>
<evidence type="ECO:0000313" key="2">
    <source>
        <dbReference type="EMBL" id="NDK56775.1"/>
    </source>
</evidence>
<keyword evidence="1" id="KW-0732">Signal</keyword>
<organism evidence="2 3">
    <name type="scientific">Pontibacter fetidus</name>
    <dbReference type="NCBI Taxonomy" id="2700082"/>
    <lineage>
        <taxon>Bacteria</taxon>
        <taxon>Pseudomonadati</taxon>
        <taxon>Bacteroidota</taxon>
        <taxon>Cytophagia</taxon>
        <taxon>Cytophagales</taxon>
        <taxon>Hymenobacteraceae</taxon>
        <taxon>Pontibacter</taxon>
    </lineage>
</organism>
<dbReference type="Proteomes" id="UP000478546">
    <property type="component" value="Unassembled WGS sequence"/>
</dbReference>
<evidence type="ECO:0000313" key="3">
    <source>
        <dbReference type="Proteomes" id="UP000478546"/>
    </source>
</evidence>
<dbReference type="Pfam" id="PF13576">
    <property type="entry name" value="Pentapeptide_3"/>
    <property type="match status" value="1"/>
</dbReference>
<dbReference type="Gene3D" id="2.160.20.80">
    <property type="entry name" value="E3 ubiquitin-protein ligase SopA"/>
    <property type="match status" value="1"/>
</dbReference>
<accession>A0A6B2H0Z8</accession>
<proteinExistence type="predicted"/>
<feature type="chain" id="PRO_5025687196" description="Pentapeptide repeat-containing protein" evidence="1">
    <location>
        <begin position="21"/>
        <end position="263"/>
    </location>
</feature>
<sequence>MKKPLYFLLALLFLPLLTIAQTKVDASEIIAKINRGEAVNYKHAEITGNLDMTKLKNMKLKNGKDKGNDTKEYISTVTAPVVFEDCTFKGDVLAYFNPDGGINIKDQKNEVYNTNFEEEVRFENCRFEQATAFKYSQFEQNVSFAGSRFEEEALFKYTEFEKGADFSKADFRDLANFKYVTFPAAPNFRGADFDDDADFKYAKFENGVNLQQATFNDLANFKYTKFSAPANLKGTRFNGSTDFKYTRLGNRSVDLATLQARSK</sequence>
<dbReference type="RefSeq" id="WP_162346837.1">
    <property type="nucleotide sequence ID" value="NZ_JAAEAA010000016.1"/>
</dbReference>
<name>A0A6B2H0Z8_9BACT</name>
<dbReference type="EMBL" id="JAAEAA010000016">
    <property type="protein sequence ID" value="NDK56775.1"/>
    <property type="molecule type" value="Genomic_DNA"/>
</dbReference>
<dbReference type="InterPro" id="IPR001646">
    <property type="entry name" value="5peptide_repeat"/>
</dbReference>
<keyword evidence="3" id="KW-1185">Reference proteome</keyword>
<gene>
    <name evidence="2" type="ORF">GWO68_12680</name>
</gene>
<reference evidence="2 3" key="1">
    <citation type="submission" date="2020-01" db="EMBL/GenBank/DDBJ databases">
        <authorList>
            <person name="Kim M.K."/>
        </authorList>
    </citation>
    <scope>NUCLEOTIDE SEQUENCE [LARGE SCALE GENOMIC DNA]</scope>
    <source>
        <strain evidence="2 3">BT213</strain>
    </source>
</reference>